<name>A0A644ZKX9_9ZZZZ</name>
<evidence type="ECO:0000313" key="1">
    <source>
        <dbReference type="EMBL" id="MPM39343.1"/>
    </source>
</evidence>
<organism evidence="1">
    <name type="scientific">bioreactor metagenome</name>
    <dbReference type="NCBI Taxonomy" id="1076179"/>
    <lineage>
        <taxon>unclassified sequences</taxon>
        <taxon>metagenomes</taxon>
        <taxon>ecological metagenomes</taxon>
    </lineage>
</organism>
<dbReference type="EMBL" id="VSSQ01008607">
    <property type="protein sequence ID" value="MPM39343.1"/>
    <property type="molecule type" value="Genomic_DNA"/>
</dbReference>
<comment type="caution">
    <text evidence="1">The sequence shown here is derived from an EMBL/GenBank/DDBJ whole genome shotgun (WGS) entry which is preliminary data.</text>
</comment>
<proteinExistence type="predicted"/>
<sequence length="57" mass="6532">MCLLHLRRRIEDNTYGKKVVNIIKLNFLLFQLTVDGMDGFCTALDIVFQAGLIEAFL</sequence>
<gene>
    <name evidence="1" type="ORF">SDC9_85976</name>
</gene>
<dbReference type="AlphaFoldDB" id="A0A644ZKX9"/>
<reference evidence="1" key="1">
    <citation type="submission" date="2019-08" db="EMBL/GenBank/DDBJ databases">
        <authorList>
            <person name="Kucharzyk K."/>
            <person name="Murdoch R.W."/>
            <person name="Higgins S."/>
            <person name="Loffler F."/>
        </authorList>
    </citation>
    <scope>NUCLEOTIDE SEQUENCE</scope>
</reference>
<accession>A0A644ZKX9</accession>
<protein>
    <submittedName>
        <fullName evidence="1">Uncharacterized protein</fullName>
    </submittedName>
</protein>